<evidence type="ECO:0000313" key="9">
    <source>
        <dbReference type="Proteomes" id="UP000627166"/>
    </source>
</evidence>
<evidence type="ECO:0000256" key="3">
    <source>
        <dbReference type="ARBA" id="ARBA00022723"/>
    </source>
</evidence>
<dbReference type="InterPro" id="IPR025288">
    <property type="entry name" value="DUF4080"/>
</dbReference>
<dbReference type="SUPFAM" id="SSF52242">
    <property type="entry name" value="Cobalamin (vitamin B12)-binding domain"/>
    <property type="match status" value="1"/>
</dbReference>
<evidence type="ECO:0000259" key="7">
    <source>
        <dbReference type="PROSITE" id="PS51918"/>
    </source>
</evidence>
<evidence type="ECO:0000256" key="5">
    <source>
        <dbReference type="ARBA" id="ARBA00023014"/>
    </source>
</evidence>
<keyword evidence="5" id="KW-0411">Iron-sulfur</keyword>
<dbReference type="RefSeq" id="WP_191739583.1">
    <property type="nucleotide sequence ID" value="NZ_JACSQB010000043.1"/>
</dbReference>
<dbReference type="EMBL" id="JACSQB010000043">
    <property type="protein sequence ID" value="MBD8046611.1"/>
    <property type="molecule type" value="Genomic_DNA"/>
</dbReference>
<accession>A0ABR8YQW1</accession>
<evidence type="ECO:0000256" key="2">
    <source>
        <dbReference type="ARBA" id="ARBA00022691"/>
    </source>
</evidence>
<dbReference type="Gene3D" id="3.40.50.280">
    <property type="entry name" value="Cobalamin-binding domain"/>
    <property type="match status" value="1"/>
</dbReference>
<comment type="cofactor">
    <cofactor evidence="1">
        <name>[4Fe-4S] cluster</name>
        <dbReference type="ChEBI" id="CHEBI:49883"/>
    </cofactor>
</comment>
<gene>
    <name evidence="8" type="ORF">H9637_06070</name>
</gene>
<dbReference type="PANTHER" id="PTHR43409">
    <property type="entry name" value="ANAEROBIC MAGNESIUM-PROTOPORPHYRIN IX MONOMETHYL ESTER CYCLASE-RELATED"/>
    <property type="match status" value="1"/>
</dbReference>
<dbReference type="PROSITE" id="PS51918">
    <property type="entry name" value="RADICAL_SAM"/>
    <property type="match status" value="1"/>
</dbReference>
<dbReference type="Gene3D" id="3.80.30.20">
    <property type="entry name" value="tm_1862 like domain"/>
    <property type="match status" value="1"/>
</dbReference>
<dbReference type="InterPro" id="IPR007197">
    <property type="entry name" value="rSAM"/>
</dbReference>
<dbReference type="InterPro" id="IPR006638">
    <property type="entry name" value="Elp3/MiaA/NifB-like_rSAM"/>
</dbReference>
<dbReference type="InterPro" id="IPR036724">
    <property type="entry name" value="Cobalamin-bd_sf"/>
</dbReference>
<dbReference type="SFLD" id="SFLDG01082">
    <property type="entry name" value="B12-binding_domain_containing"/>
    <property type="match status" value="1"/>
</dbReference>
<reference evidence="8 9" key="1">
    <citation type="submission" date="2020-08" db="EMBL/GenBank/DDBJ databases">
        <title>A Genomic Blueprint of the Chicken Gut Microbiome.</title>
        <authorList>
            <person name="Gilroy R."/>
            <person name="Ravi A."/>
            <person name="Getino M."/>
            <person name="Pursley I."/>
            <person name="Horton D.L."/>
            <person name="Alikhan N.-F."/>
            <person name="Baker D."/>
            <person name="Gharbi K."/>
            <person name="Hall N."/>
            <person name="Watson M."/>
            <person name="Adriaenssens E.M."/>
            <person name="Foster-Nyarko E."/>
            <person name="Jarju S."/>
            <person name="Secka A."/>
            <person name="Antonio M."/>
            <person name="Oren A."/>
            <person name="Chaudhuri R."/>
            <person name="La Ragione R.M."/>
            <person name="Hildebrand F."/>
            <person name="Pallen M.J."/>
        </authorList>
    </citation>
    <scope>NUCLEOTIDE SEQUENCE [LARGE SCALE GENOMIC DNA]</scope>
    <source>
        <strain evidence="8 9">N37</strain>
    </source>
</reference>
<organism evidence="8 9">
    <name type="scientific">Clostridium faecium</name>
    <dbReference type="NCBI Taxonomy" id="2762223"/>
    <lineage>
        <taxon>Bacteria</taxon>
        <taxon>Bacillati</taxon>
        <taxon>Bacillota</taxon>
        <taxon>Clostridia</taxon>
        <taxon>Eubacteriales</taxon>
        <taxon>Clostridiaceae</taxon>
        <taxon>Clostridium</taxon>
    </lineage>
</organism>
<dbReference type="PROSITE" id="PS51332">
    <property type="entry name" value="B12_BINDING"/>
    <property type="match status" value="1"/>
</dbReference>
<dbReference type="Pfam" id="PF02310">
    <property type="entry name" value="B12-binding"/>
    <property type="match status" value="1"/>
</dbReference>
<dbReference type="SFLD" id="SFLDS00029">
    <property type="entry name" value="Radical_SAM"/>
    <property type="match status" value="1"/>
</dbReference>
<proteinExistence type="predicted"/>
<keyword evidence="9" id="KW-1185">Reference proteome</keyword>
<keyword evidence="3" id="KW-0479">Metal-binding</keyword>
<evidence type="ECO:0000313" key="8">
    <source>
        <dbReference type="EMBL" id="MBD8046611.1"/>
    </source>
</evidence>
<name>A0ABR8YQW1_9CLOT</name>
<evidence type="ECO:0000256" key="4">
    <source>
        <dbReference type="ARBA" id="ARBA00023004"/>
    </source>
</evidence>
<evidence type="ECO:0000259" key="6">
    <source>
        <dbReference type="PROSITE" id="PS51332"/>
    </source>
</evidence>
<dbReference type="InterPro" id="IPR058240">
    <property type="entry name" value="rSAM_sf"/>
</dbReference>
<dbReference type="Proteomes" id="UP000627166">
    <property type="component" value="Unassembled WGS sequence"/>
</dbReference>
<dbReference type="SMART" id="SM00729">
    <property type="entry name" value="Elp3"/>
    <property type="match status" value="1"/>
</dbReference>
<keyword evidence="4" id="KW-0408">Iron</keyword>
<dbReference type="SUPFAM" id="SSF102114">
    <property type="entry name" value="Radical SAM enzymes"/>
    <property type="match status" value="1"/>
</dbReference>
<dbReference type="Pfam" id="PF13311">
    <property type="entry name" value="DUF4080"/>
    <property type="match status" value="1"/>
</dbReference>
<dbReference type="CDD" id="cd02068">
    <property type="entry name" value="radical_SAM_B12_BD"/>
    <property type="match status" value="1"/>
</dbReference>
<sequence length="570" mass="67493">MNVLLVGVNAKYIHSNLAVRYLKAYTKDMDYNCDIVEFSVNDRVERIVEEIMERKPRILGFSCYIWNSEYITKISTLIKKIDDSIDIFYGGPEVSYDSESFLKANYGEYVIEGEGEETYREFIKNKISEYKNEEVNYKNIRGLYSKENGEIYYGGSRPLMDMNKIVFPYEEGEDLSYKIVYYEASRGCPFKCKYCLSSTSHGVRFIDIEKVKKDLKYFVDKKVKLVKFVDRTFNCNERFANEIWNYLIDLGGETRFHFEISADLLRDKSIKTLSRAKEGLFQFEIGVQTTNDEVLKNINRNVNFSTIKEKVEELKCLKNIMQHLDLIAGLPGEDFNSFKKSFNDVYSIAPDELQLGFLKLLKGSSMREEAELWGMKYSPYPPYEVLKTKNISYDELILLKNIEHMVDKYLNSKKFNNILNYFIKNNNFFDTPFDFYEQLSLFYKEKGYFKRNISSSEYYKVFFDFNNEILRADDKLLCDLIKFDYLTYNKKRGIPNFIYREGEKNVEKQIKEKLIENNLIKSSNDVHIEKFTYDLNQYFVNNLVVEKDFYVCFYNNSNKILMDAGKYLKN</sequence>
<dbReference type="PANTHER" id="PTHR43409:SF16">
    <property type="entry name" value="SLR0320 PROTEIN"/>
    <property type="match status" value="1"/>
</dbReference>
<keyword evidence="2" id="KW-0949">S-adenosyl-L-methionine</keyword>
<dbReference type="CDD" id="cd01335">
    <property type="entry name" value="Radical_SAM"/>
    <property type="match status" value="1"/>
</dbReference>
<protein>
    <submittedName>
        <fullName evidence="8">B12-binding domain-containing radical SAM protein</fullName>
    </submittedName>
</protein>
<dbReference type="InterPro" id="IPR023404">
    <property type="entry name" value="rSAM_horseshoe"/>
</dbReference>
<evidence type="ECO:0000256" key="1">
    <source>
        <dbReference type="ARBA" id="ARBA00001966"/>
    </source>
</evidence>
<feature type="domain" description="B12-binding" evidence="6">
    <location>
        <begin position="1"/>
        <end position="133"/>
    </location>
</feature>
<feature type="domain" description="Radical SAM core" evidence="7">
    <location>
        <begin position="174"/>
        <end position="403"/>
    </location>
</feature>
<comment type="caution">
    <text evidence="8">The sequence shown here is derived from an EMBL/GenBank/DDBJ whole genome shotgun (WGS) entry which is preliminary data.</text>
</comment>
<dbReference type="Pfam" id="PF04055">
    <property type="entry name" value="Radical_SAM"/>
    <property type="match status" value="1"/>
</dbReference>
<dbReference type="InterPro" id="IPR006158">
    <property type="entry name" value="Cobalamin-bd"/>
</dbReference>
<dbReference type="InterPro" id="IPR051198">
    <property type="entry name" value="BchE-like"/>
</dbReference>